<protein>
    <submittedName>
        <fullName evidence="5">MarR family transcriptional regulator</fullName>
    </submittedName>
</protein>
<dbReference type="InterPro" id="IPR023187">
    <property type="entry name" value="Tscrpt_reg_MarR-type_CS"/>
</dbReference>
<evidence type="ECO:0000256" key="1">
    <source>
        <dbReference type="ARBA" id="ARBA00023015"/>
    </source>
</evidence>
<dbReference type="Proteomes" id="UP001225605">
    <property type="component" value="Unassembled WGS sequence"/>
</dbReference>
<comment type="caution">
    <text evidence="5">The sequence shown here is derived from an EMBL/GenBank/DDBJ whole genome shotgun (WGS) entry which is preliminary data.</text>
</comment>
<organism evidence="5 6">
    <name type="scientific">Saccharothrix yanglingensis</name>
    <dbReference type="NCBI Taxonomy" id="659496"/>
    <lineage>
        <taxon>Bacteria</taxon>
        <taxon>Bacillati</taxon>
        <taxon>Actinomycetota</taxon>
        <taxon>Actinomycetes</taxon>
        <taxon>Pseudonocardiales</taxon>
        <taxon>Pseudonocardiaceae</taxon>
        <taxon>Saccharothrix</taxon>
    </lineage>
</organism>
<dbReference type="InterPro" id="IPR036388">
    <property type="entry name" value="WH-like_DNA-bd_sf"/>
</dbReference>
<dbReference type="Pfam" id="PF12802">
    <property type="entry name" value="MarR_2"/>
    <property type="match status" value="1"/>
</dbReference>
<proteinExistence type="predicted"/>
<dbReference type="PROSITE" id="PS01117">
    <property type="entry name" value="HTH_MARR_1"/>
    <property type="match status" value="1"/>
</dbReference>
<dbReference type="EMBL" id="NSDM01000021">
    <property type="protein sequence ID" value="MDQ2588741.1"/>
    <property type="molecule type" value="Genomic_DNA"/>
</dbReference>
<dbReference type="PANTHER" id="PTHR33164">
    <property type="entry name" value="TRANSCRIPTIONAL REGULATOR, MARR FAMILY"/>
    <property type="match status" value="1"/>
</dbReference>
<evidence type="ECO:0000313" key="6">
    <source>
        <dbReference type="Proteomes" id="UP001225605"/>
    </source>
</evidence>
<dbReference type="SUPFAM" id="SSF46785">
    <property type="entry name" value="Winged helix' DNA-binding domain"/>
    <property type="match status" value="1"/>
</dbReference>
<gene>
    <name evidence="5" type="ORF">CKY47_33300</name>
</gene>
<keyword evidence="1" id="KW-0805">Transcription regulation</keyword>
<dbReference type="PANTHER" id="PTHR33164:SF57">
    <property type="entry name" value="MARR-FAMILY TRANSCRIPTIONAL REGULATOR"/>
    <property type="match status" value="1"/>
</dbReference>
<reference evidence="5 6" key="1">
    <citation type="submission" date="2017-06" db="EMBL/GenBank/DDBJ databases">
        <title>Cultured bacterium strain Saccharothrix yanglingensis Hhs.015.</title>
        <authorList>
            <person name="Xia Y."/>
        </authorList>
    </citation>
    <scope>NUCLEOTIDE SEQUENCE [LARGE SCALE GENOMIC DNA]</scope>
    <source>
        <strain evidence="5 6">Hhs.015</strain>
    </source>
</reference>
<feature type="domain" description="HTH marR-type" evidence="4">
    <location>
        <begin position="15"/>
        <end position="154"/>
    </location>
</feature>
<keyword evidence="6" id="KW-1185">Reference proteome</keyword>
<dbReference type="InterPro" id="IPR036390">
    <property type="entry name" value="WH_DNA-bd_sf"/>
</dbReference>
<dbReference type="Gene3D" id="1.10.10.10">
    <property type="entry name" value="Winged helix-like DNA-binding domain superfamily/Winged helix DNA-binding domain"/>
    <property type="match status" value="1"/>
</dbReference>
<keyword evidence="3" id="KW-0804">Transcription</keyword>
<dbReference type="SMART" id="SM00347">
    <property type="entry name" value="HTH_MARR"/>
    <property type="match status" value="1"/>
</dbReference>
<name>A0ABU0X9V7_9PSEU</name>
<dbReference type="InterPro" id="IPR039422">
    <property type="entry name" value="MarR/SlyA-like"/>
</dbReference>
<keyword evidence="2" id="KW-0238">DNA-binding</keyword>
<dbReference type="InterPro" id="IPR000835">
    <property type="entry name" value="HTH_MarR-typ"/>
</dbReference>
<evidence type="ECO:0000256" key="3">
    <source>
        <dbReference type="ARBA" id="ARBA00023163"/>
    </source>
</evidence>
<evidence type="ECO:0000256" key="2">
    <source>
        <dbReference type="ARBA" id="ARBA00023125"/>
    </source>
</evidence>
<dbReference type="PROSITE" id="PS50995">
    <property type="entry name" value="HTH_MARR_2"/>
    <property type="match status" value="1"/>
</dbReference>
<sequence>MWQATREGGDLDVATRELETRLRDLMKVVRLVKQLGSERHPSIPSGLLGTLTLIARANGHGEPTGCHAKELAVQAGLDPSTVSRAVAALVSHGLVERRADPGDGRASILVVTDRGRAALDEARTWYDDLFGRALADWTPEEVEALTSALGRLTTNVEGALGSTWEAAR</sequence>
<evidence type="ECO:0000313" key="5">
    <source>
        <dbReference type="EMBL" id="MDQ2588741.1"/>
    </source>
</evidence>
<accession>A0ABU0X9V7</accession>
<evidence type="ECO:0000259" key="4">
    <source>
        <dbReference type="PROSITE" id="PS50995"/>
    </source>
</evidence>